<dbReference type="AlphaFoldDB" id="A0A8J7QC12"/>
<accession>A0A8J7QC12</accession>
<keyword evidence="2" id="KW-1185">Reference proteome</keyword>
<dbReference type="Proteomes" id="UP000664417">
    <property type="component" value="Unassembled WGS sequence"/>
</dbReference>
<dbReference type="InterPro" id="IPR039498">
    <property type="entry name" value="NTP_transf_5"/>
</dbReference>
<comment type="caution">
    <text evidence="1">The sequence shown here is derived from an EMBL/GenBank/DDBJ whole genome shotgun (WGS) entry which is preliminary data.</text>
</comment>
<dbReference type="EMBL" id="JAFREP010000005">
    <property type="protein sequence ID" value="MBO1318221.1"/>
    <property type="molecule type" value="Genomic_DNA"/>
</dbReference>
<name>A0A8J7QC12_9BACT</name>
<reference evidence="1" key="1">
    <citation type="submission" date="2021-03" db="EMBL/GenBank/DDBJ databases">
        <authorList>
            <person name="Wang G."/>
        </authorList>
    </citation>
    <scope>NUCLEOTIDE SEQUENCE</scope>
    <source>
        <strain evidence="1">KCTC 12899</strain>
    </source>
</reference>
<protein>
    <submittedName>
        <fullName evidence="1">Nucleotidyltransferase family protein</fullName>
    </submittedName>
</protein>
<proteinExistence type="predicted"/>
<dbReference type="Pfam" id="PF14907">
    <property type="entry name" value="NTP_transf_5"/>
    <property type="match status" value="1"/>
</dbReference>
<dbReference type="RefSeq" id="WP_207857868.1">
    <property type="nucleotide sequence ID" value="NZ_JAFREP010000005.1"/>
</dbReference>
<evidence type="ECO:0000313" key="2">
    <source>
        <dbReference type="Proteomes" id="UP000664417"/>
    </source>
</evidence>
<organism evidence="1 2">
    <name type="scientific">Acanthopleuribacter pedis</name>
    <dbReference type="NCBI Taxonomy" id="442870"/>
    <lineage>
        <taxon>Bacteria</taxon>
        <taxon>Pseudomonadati</taxon>
        <taxon>Acidobacteriota</taxon>
        <taxon>Holophagae</taxon>
        <taxon>Acanthopleuribacterales</taxon>
        <taxon>Acanthopleuribacteraceae</taxon>
        <taxon>Acanthopleuribacter</taxon>
    </lineage>
</organism>
<evidence type="ECO:0000313" key="1">
    <source>
        <dbReference type="EMBL" id="MBO1318221.1"/>
    </source>
</evidence>
<sequence>MVEPWRLWLTAAARQEAEPPEAVGPVDWNLFLAKAEQHQMSAFCYQHRRAQGRPAAMPASVWEALRFEWLHHHMRNLKLFQELQEVHAALDSAGLEHLFAKGPWLAFRAWPASGARPVGDIDLVVHEHDAAAVWLVLRDLGYTAESPCPADGAEALAFAHYRRQYRFFATGRRPLELHFRLVNMGPPSKGEPWLWQGRRLATFEGGVLPVPSPTCMLFHLLLHANQHGYAVLRLFLDIRFHLDHAGAEVDNDLFQRLMRRYHLTCSFHFTLHLTRHLTALTLPETLTLPRPNFLQRWRFALLWSPQRAADLALPRTWERFEAPKLYLAEMATPLGALTYARGVARAAGGWSALLRQVLGSSAGEVRP</sequence>
<gene>
    <name evidence="1" type="ORF">J3U88_07130</name>
</gene>